<protein>
    <submittedName>
        <fullName evidence="14">Vp91/p95</fullName>
    </submittedName>
</protein>
<evidence type="ECO:0000256" key="1">
    <source>
        <dbReference type="ARBA" id="ARBA00004328"/>
    </source>
</evidence>
<name>A0A172WZC3_9ABAC</name>
<gene>
    <name evidence="14" type="primary">p95</name>
    <name evidence="14" type="synonym">vp91</name>
    <name evidence="14" type="ORF">CapoNPV_059</name>
</gene>
<dbReference type="GO" id="GO:0008270">
    <property type="term" value="F:zinc ion binding"/>
    <property type="evidence" value="ECO:0007669"/>
    <property type="project" value="UniProtKB-KW"/>
</dbReference>
<dbReference type="InterPro" id="IPR002557">
    <property type="entry name" value="Chitin-bd_dom"/>
</dbReference>
<dbReference type="Pfam" id="PF08475">
    <property type="entry name" value="Baculo_VP91_N"/>
    <property type="match status" value="1"/>
</dbReference>
<evidence type="ECO:0000256" key="5">
    <source>
        <dbReference type="ARBA" id="ARBA00022737"/>
    </source>
</evidence>
<keyword evidence="12" id="KW-0812">Transmembrane</keyword>
<dbReference type="EMBL" id="KU565883">
    <property type="protein sequence ID" value="ANF29707.1"/>
    <property type="molecule type" value="Genomic_DNA"/>
</dbReference>
<feature type="region of interest" description="Disordered" evidence="11">
    <location>
        <begin position="664"/>
        <end position="716"/>
    </location>
</feature>
<keyword evidence="5" id="KW-0677">Repeat</keyword>
<evidence type="ECO:0000313" key="14">
    <source>
        <dbReference type="EMBL" id="ANF29707.1"/>
    </source>
</evidence>
<dbReference type="OrthoDB" id="542at10239"/>
<keyword evidence="15" id="KW-1185">Reference proteome</keyword>
<dbReference type="GeneID" id="27924283"/>
<evidence type="ECO:0000256" key="12">
    <source>
        <dbReference type="SAM" id="Phobius"/>
    </source>
</evidence>
<feature type="compositionally biased region" description="Acidic residues" evidence="11">
    <location>
        <begin position="670"/>
        <end position="690"/>
    </location>
</feature>
<keyword evidence="10" id="KW-0325">Glycoprotein</keyword>
<dbReference type="InterPro" id="IPR036508">
    <property type="entry name" value="Chitin-bd_dom_sf"/>
</dbReference>
<evidence type="ECO:0000256" key="8">
    <source>
        <dbReference type="ARBA" id="ARBA00022844"/>
    </source>
</evidence>
<dbReference type="GO" id="GO:0044423">
    <property type="term" value="C:virion component"/>
    <property type="evidence" value="ECO:0007669"/>
    <property type="project" value="UniProtKB-KW"/>
</dbReference>
<feature type="domain" description="Zinc finger C2HC baculovirus (BV)-type profile" evidence="13">
    <location>
        <begin position="149"/>
        <end position="198"/>
    </location>
</feature>
<evidence type="ECO:0000256" key="4">
    <source>
        <dbReference type="ARBA" id="ARBA00022729"/>
    </source>
</evidence>
<reference evidence="14 15" key="1">
    <citation type="journal article" date="2016" name="PLoS ONE">
        <title>Genome Sequencing and Analysis of Catopsilia pomona nucleopolyhedrovirus: A Distinct Species in Group I Alphabaculovirus.</title>
        <authorList>
            <person name="Wang J."/>
            <person name="Zhu Z."/>
            <person name="Zhang L."/>
            <person name="Hou D."/>
            <person name="Wang M."/>
            <person name="Arif B."/>
            <person name="Kou Z."/>
            <person name="Wang H."/>
            <person name="Deng F."/>
            <person name="Hu Z."/>
        </authorList>
    </citation>
    <scope>NUCLEOTIDE SEQUENCE [LARGE SCALE GENOMIC DNA]</scope>
    <source>
        <strain evidence="14">416</strain>
    </source>
</reference>
<keyword evidence="7" id="KW-0862">Zinc</keyword>
<evidence type="ECO:0000256" key="2">
    <source>
        <dbReference type="ARBA" id="ARBA00022669"/>
    </source>
</evidence>
<comment type="subcellular location">
    <subcellularLocation>
        <location evidence="1">Virion</location>
    </subcellularLocation>
</comment>
<evidence type="ECO:0000256" key="10">
    <source>
        <dbReference type="ARBA" id="ARBA00023180"/>
    </source>
</evidence>
<dbReference type="KEGG" id="vg:27924283"/>
<keyword evidence="4" id="KW-0732">Signal</keyword>
<keyword evidence="12" id="KW-0472">Membrane</keyword>
<evidence type="ECO:0000256" key="11">
    <source>
        <dbReference type="SAM" id="MobiDB-lite"/>
    </source>
</evidence>
<dbReference type="PROSITE" id="PS51807">
    <property type="entry name" value="ZF_C2HC_BV"/>
    <property type="match status" value="1"/>
</dbReference>
<keyword evidence="12" id="KW-1133">Transmembrane helix</keyword>
<keyword evidence="3" id="KW-0479">Metal-binding</keyword>
<evidence type="ECO:0000259" key="13">
    <source>
        <dbReference type="PROSITE" id="PS51807"/>
    </source>
</evidence>
<evidence type="ECO:0000313" key="15">
    <source>
        <dbReference type="Proteomes" id="UP000203996"/>
    </source>
</evidence>
<keyword evidence="8" id="KW-0946">Virion</keyword>
<evidence type="ECO:0000256" key="3">
    <source>
        <dbReference type="ARBA" id="ARBA00022723"/>
    </source>
</evidence>
<dbReference type="SMART" id="SM00494">
    <property type="entry name" value="ChtBD2"/>
    <property type="match status" value="1"/>
</dbReference>
<dbReference type="InterPro" id="IPR013682">
    <property type="entry name" value="BaculoV_Vp91_N"/>
</dbReference>
<keyword evidence="2" id="KW-0147">Chitin-binding</keyword>
<organism evidence="14 15">
    <name type="scientific">Catopsilia pomona nucleopolyhedrovirus</name>
    <dbReference type="NCBI Taxonomy" id="1850906"/>
    <lineage>
        <taxon>Viruses</taxon>
        <taxon>Viruses incertae sedis</taxon>
        <taxon>Naldaviricetes</taxon>
        <taxon>Lefavirales</taxon>
        <taxon>Baculoviridae</taxon>
        <taxon>Alphabaculovirus</taxon>
        <taxon>Alphabaculovirus capomonae</taxon>
    </lineage>
</organism>
<evidence type="ECO:0000256" key="6">
    <source>
        <dbReference type="ARBA" id="ARBA00022771"/>
    </source>
</evidence>
<dbReference type="SUPFAM" id="SSF57625">
    <property type="entry name" value="Invertebrate chitin-binding proteins"/>
    <property type="match status" value="1"/>
</dbReference>
<evidence type="ECO:0000256" key="7">
    <source>
        <dbReference type="ARBA" id="ARBA00022833"/>
    </source>
</evidence>
<evidence type="ECO:0000256" key="9">
    <source>
        <dbReference type="ARBA" id="ARBA00023157"/>
    </source>
</evidence>
<feature type="transmembrane region" description="Helical" evidence="12">
    <location>
        <begin position="6"/>
        <end position="26"/>
    </location>
</feature>
<dbReference type="Proteomes" id="UP000203996">
    <property type="component" value="Segment"/>
</dbReference>
<sequence length="865" mass="98467">MSAVVLLMLAIFFVIAFILLYLAIFFEFDETTFTKRLQTLTEYARRTNADKPTPDVIGYVSDIYENTYIVTWFKTNDLSTYHESVHDDRLEIFNFIAQKFQQVDDRVAIENRVAANVDDPNEFIIVGDDGNITMKCPQNFNFDYNQLRCVPVAPCHDRPPGQYAMDERMLDTLVLNQHLDKDYSANAHMYHPTLYLRCLADGNYVVNECPDNYTFDALLGQCRLNEICENRPNGYILDYFPETLLVNQFMQCVDNQHVVSTCPQSNQVFDRNLMSCVEAHPCAFNGAGHTYITADIGESQFFKCLNNSQAQLVTCINRIRNADNQYECSGNSKCVDLPNGTGRRVYEHVDDNIQYNSGQMICDNFKIISEIECDQTNVLANELFLNKFKINLQFPAQVFDGTGCAIATADNVNVLKPIFAIENIPNHYNIDMQTSMVGKSEMLKHLLPLNVNNDNGDDNSGGKRIDNDSIFAQWLLFAKENNAVGLNPFTGEPIDCFGDRLYDVIDASRANICNETGTSVVKTVHFTEGQFLAVLNDNLTKRDDDYKHFCAISDENGEKIVKNNHFVARILTNILQSDVCADLYTTLYQKYTTPAPKYTTPALQYNYTLVKRLKNIERYGTNTRFENATISKNARNVTPLFNPFQKQSKNNINDIVEPTFNPFATTIVDNDNDDNMSEISEPDDNDDDNDINIPLPSSDVESEPEEILPSSPLSPPPSPLILDNKDLFYSCYYSVPFFKLTSCHAENDIIKTALENLRANVQYDADCEPAKNLSHVLNAYAYIGSGIGCRSMYENDTIKVKKESIPSQVYLNLETQSNDNVKYNRWVHVKNEQYMACPEDLYDADTFQCAVEPDKLYYLNNMQEE</sequence>
<accession>A0A172WZC3</accession>
<dbReference type="GO" id="GO:0005576">
    <property type="term" value="C:extracellular region"/>
    <property type="evidence" value="ECO:0007669"/>
    <property type="project" value="InterPro"/>
</dbReference>
<proteinExistence type="predicted"/>
<dbReference type="GO" id="GO:0008061">
    <property type="term" value="F:chitin binding"/>
    <property type="evidence" value="ECO:0007669"/>
    <property type="project" value="UniProtKB-KW"/>
</dbReference>
<keyword evidence="9" id="KW-1015">Disulfide bond</keyword>
<keyword evidence="6" id="KW-0863">Zinc-finger</keyword>